<dbReference type="OrthoDB" id="1291358at2759"/>
<organism evidence="6">
    <name type="scientific">Thelazia callipaeda</name>
    <name type="common">Oriental eyeworm</name>
    <name type="synonym">Parasitic nematode</name>
    <dbReference type="NCBI Taxonomy" id="103827"/>
    <lineage>
        <taxon>Eukaryota</taxon>
        <taxon>Metazoa</taxon>
        <taxon>Ecdysozoa</taxon>
        <taxon>Nematoda</taxon>
        <taxon>Chromadorea</taxon>
        <taxon>Rhabditida</taxon>
        <taxon>Spirurina</taxon>
        <taxon>Spiruromorpha</taxon>
        <taxon>Thelazioidea</taxon>
        <taxon>Thelaziidae</taxon>
        <taxon>Thelazia</taxon>
    </lineage>
</organism>
<dbReference type="STRING" id="103827.A0A0N5CW55"/>
<evidence type="ECO:0000256" key="1">
    <source>
        <dbReference type="ARBA" id="ARBA00004123"/>
    </source>
</evidence>
<comment type="subcellular location">
    <subcellularLocation>
        <location evidence="1">Nucleus</location>
    </subcellularLocation>
</comment>
<evidence type="ECO:0000259" key="3">
    <source>
        <dbReference type="Pfam" id="PF00808"/>
    </source>
</evidence>
<dbReference type="OMA" id="DHSENEA"/>
<dbReference type="CDD" id="cd22924">
    <property type="entry name" value="HFD_CHRAC1-like"/>
    <property type="match status" value="1"/>
</dbReference>
<dbReference type="AlphaFoldDB" id="A0A0N5CW55"/>
<dbReference type="GO" id="GO:0006261">
    <property type="term" value="P:DNA-templated DNA replication"/>
    <property type="evidence" value="ECO:0007669"/>
    <property type="project" value="TreeGrafter"/>
</dbReference>
<dbReference type="InterPro" id="IPR050568">
    <property type="entry name" value="Transcr_DNA_Rep_Reg"/>
</dbReference>
<dbReference type="GO" id="GO:0008623">
    <property type="term" value="C:CHRAC"/>
    <property type="evidence" value="ECO:0007669"/>
    <property type="project" value="TreeGrafter"/>
</dbReference>
<proteinExistence type="predicted"/>
<reference evidence="4 5" key="2">
    <citation type="submission" date="2018-11" db="EMBL/GenBank/DDBJ databases">
        <authorList>
            <consortium name="Pathogen Informatics"/>
        </authorList>
    </citation>
    <scope>NUCLEOTIDE SEQUENCE [LARGE SCALE GENOMIC DNA]</scope>
</reference>
<gene>
    <name evidence="4" type="ORF">TCLT_LOCUS4559</name>
</gene>
<dbReference type="Pfam" id="PF00808">
    <property type="entry name" value="CBFD_NFYB_HMF"/>
    <property type="match status" value="1"/>
</dbReference>
<name>A0A0N5CW55_THECL</name>
<dbReference type="PANTHER" id="PTHR10252">
    <property type="entry name" value="HISTONE-LIKE TRANSCRIPTION FACTOR CCAAT-RELATED"/>
    <property type="match status" value="1"/>
</dbReference>
<dbReference type="PANTHER" id="PTHR10252:SF54">
    <property type="entry name" value="CHROMATIN ACCESSIBILITY COMPLEX PROTEIN 1"/>
    <property type="match status" value="1"/>
</dbReference>
<accession>A0A0N5CW55</accession>
<keyword evidence="5" id="KW-1185">Reference proteome</keyword>
<dbReference type="WBParaSite" id="TCLT_0000457001-mRNA-1">
    <property type="protein sequence ID" value="TCLT_0000457001-mRNA-1"/>
    <property type="gene ID" value="TCLT_0000457001"/>
</dbReference>
<keyword evidence="2" id="KW-0539">Nucleus</keyword>
<dbReference type="EMBL" id="UYYF01004293">
    <property type="protein sequence ID" value="VDN01692.1"/>
    <property type="molecule type" value="Genomic_DNA"/>
</dbReference>
<dbReference type="Gene3D" id="1.10.20.10">
    <property type="entry name" value="Histone, subunit A"/>
    <property type="match status" value="1"/>
</dbReference>
<evidence type="ECO:0000256" key="2">
    <source>
        <dbReference type="ARBA" id="ARBA00023242"/>
    </source>
</evidence>
<evidence type="ECO:0000313" key="6">
    <source>
        <dbReference type="WBParaSite" id="TCLT_0000457001-mRNA-1"/>
    </source>
</evidence>
<sequence length="132" mass="14888">MIQDNDCESQPLATLKRLDYSEKEVLSPCSSVSNALHGLPLARVKAIMQSGGEEIPISSEGLFTMAKAAEFFVSKLAKESYESNEKPKYLEYSHLSEYVQENDKLEFLHEMVPRMVNFGDIMHLVQQAVTET</sequence>
<feature type="domain" description="Transcription factor CBF/NF-Y/archaeal histone" evidence="3">
    <location>
        <begin position="39"/>
        <end position="96"/>
    </location>
</feature>
<dbReference type="GO" id="GO:0006338">
    <property type="term" value="P:chromatin remodeling"/>
    <property type="evidence" value="ECO:0007669"/>
    <property type="project" value="TreeGrafter"/>
</dbReference>
<dbReference type="SUPFAM" id="SSF47113">
    <property type="entry name" value="Histone-fold"/>
    <property type="match status" value="1"/>
</dbReference>
<dbReference type="GO" id="GO:0046982">
    <property type="term" value="F:protein heterodimerization activity"/>
    <property type="evidence" value="ECO:0007669"/>
    <property type="project" value="InterPro"/>
</dbReference>
<reference evidence="6" key="1">
    <citation type="submission" date="2017-02" db="UniProtKB">
        <authorList>
            <consortium name="WormBaseParasite"/>
        </authorList>
    </citation>
    <scope>IDENTIFICATION</scope>
</reference>
<dbReference type="InterPro" id="IPR003958">
    <property type="entry name" value="CBFA_NFYB_domain"/>
</dbReference>
<dbReference type="Proteomes" id="UP000276776">
    <property type="component" value="Unassembled WGS sequence"/>
</dbReference>
<evidence type="ECO:0000313" key="4">
    <source>
        <dbReference type="EMBL" id="VDN01692.1"/>
    </source>
</evidence>
<dbReference type="InterPro" id="IPR009072">
    <property type="entry name" value="Histone-fold"/>
</dbReference>
<protein>
    <submittedName>
        <fullName evidence="6">CBFD_NFYB_HMF domain-containing protein</fullName>
    </submittedName>
</protein>
<evidence type="ECO:0000313" key="5">
    <source>
        <dbReference type="Proteomes" id="UP000276776"/>
    </source>
</evidence>